<organism evidence="1 2">
    <name type="scientific">Vitis vinifera</name>
    <name type="common">Grape</name>
    <dbReference type="NCBI Taxonomy" id="29760"/>
    <lineage>
        <taxon>Eukaryota</taxon>
        <taxon>Viridiplantae</taxon>
        <taxon>Streptophyta</taxon>
        <taxon>Embryophyta</taxon>
        <taxon>Tracheophyta</taxon>
        <taxon>Spermatophyta</taxon>
        <taxon>Magnoliopsida</taxon>
        <taxon>eudicotyledons</taxon>
        <taxon>Gunneridae</taxon>
        <taxon>Pentapetalae</taxon>
        <taxon>rosids</taxon>
        <taxon>Vitales</taxon>
        <taxon>Vitaceae</taxon>
        <taxon>Viteae</taxon>
        <taxon>Vitis</taxon>
    </lineage>
</organism>
<dbReference type="PANTHER" id="PTHR36617:SF15">
    <property type="entry name" value="REVERSE TRANSCRIPTASE ZINC-BINDING DOMAIN-CONTAINING PROTEIN"/>
    <property type="match status" value="1"/>
</dbReference>
<proteinExistence type="predicted"/>
<accession>A0A438DPE8</accession>
<protein>
    <submittedName>
        <fullName evidence="1">Putative ribonuclease H protein</fullName>
    </submittedName>
</protein>
<name>A0A438DPE8_VITVI</name>
<dbReference type="PANTHER" id="PTHR36617">
    <property type="entry name" value="PROTEIN, PUTATIVE-RELATED"/>
    <property type="match status" value="1"/>
</dbReference>
<evidence type="ECO:0000313" key="1">
    <source>
        <dbReference type="EMBL" id="RVW37310.1"/>
    </source>
</evidence>
<sequence>MPRIVWLRLEKIQRDFLWGGVTLDSKPHLVKWDTVCSDRRMGGLGVRRLHLLNKAVLCKWIWRFASKREAFWRQIINGKYWDLEGGWCSKEVRGGYGVGLWKTIRKLWDVVSSNSSFSVGNGKMIKFWKDKWCEDESLNVSFPSLFVLSNSKDAWVAELWQHSNERGGGWNPNFLRPLNDWEIVIVKHFLARLQDKVVEQGKEDKVCWVDMKSGTFSVKSLYASLEIGRVVQFPSSVV</sequence>
<dbReference type="EMBL" id="QGNW01001541">
    <property type="protein sequence ID" value="RVW37310.1"/>
    <property type="molecule type" value="Genomic_DNA"/>
</dbReference>
<reference evidence="1 2" key="1">
    <citation type="journal article" date="2018" name="PLoS Genet.">
        <title>Population sequencing reveals clonal diversity and ancestral inbreeding in the grapevine cultivar Chardonnay.</title>
        <authorList>
            <person name="Roach M.J."/>
            <person name="Johnson D.L."/>
            <person name="Bohlmann J."/>
            <person name="van Vuuren H.J."/>
            <person name="Jones S.J."/>
            <person name="Pretorius I.S."/>
            <person name="Schmidt S.A."/>
            <person name="Borneman A.R."/>
        </authorList>
    </citation>
    <scope>NUCLEOTIDE SEQUENCE [LARGE SCALE GENOMIC DNA]</scope>
    <source>
        <strain evidence="2">cv. Chardonnay</strain>
        <tissue evidence="1">Leaf</tissue>
    </source>
</reference>
<dbReference type="AlphaFoldDB" id="A0A438DPE8"/>
<gene>
    <name evidence="1" type="primary">VvCHDh000004_381</name>
    <name evidence="1" type="ORF">CK203_088188</name>
</gene>
<evidence type="ECO:0000313" key="2">
    <source>
        <dbReference type="Proteomes" id="UP000288805"/>
    </source>
</evidence>
<comment type="caution">
    <text evidence="1">The sequence shown here is derived from an EMBL/GenBank/DDBJ whole genome shotgun (WGS) entry which is preliminary data.</text>
</comment>
<dbReference type="Proteomes" id="UP000288805">
    <property type="component" value="Unassembled WGS sequence"/>
</dbReference>